<comment type="caution">
    <text evidence="3">The sequence shown here is derived from an EMBL/GenBank/DDBJ whole genome shotgun (WGS) entry which is preliminary data.</text>
</comment>
<reference evidence="3" key="1">
    <citation type="journal article" date="2014" name="Int. J. Syst. Evol. Microbiol.">
        <title>Complete genome sequence of Corynebacterium casei LMG S-19264T (=DSM 44701T), isolated from a smear-ripened cheese.</title>
        <authorList>
            <consortium name="US DOE Joint Genome Institute (JGI-PGF)"/>
            <person name="Walter F."/>
            <person name="Albersmeier A."/>
            <person name="Kalinowski J."/>
            <person name="Ruckert C."/>
        </authorList>
    </citation>
    <scope>NUCLEOTIDE SEQUENCE</scope>
    <source>
        <strain evidence="3">JCM 4059</strain>
    </source>
</reference>
<protein>
    <recommendedName>
        <fullName evidence="5">Lipoprotein</fullName>
    </recommendedName>
</protein>
<organism evidence="3 4">
    <name type="scientific">Streptomyces mashuensis</name>
    <dbReference type="NCBI Taxonomy" id="33904"/>
    <lineage>
        <taxon>Bacteria</taxon>
        <taxon>Bacillati</taxon>
        <taxon>Actinomycetota</taxon>
        <taxon>Actinomycetes</taxon>
        <taxon>Kitasatosporales</taxon>
        <taxon>Streptomycetaceae</taxon>
        <taxon>Streptomyces</taxon>
    </lineage>
</organism>
<feature type="chain" id="PRO_5039695894" description="Lipoprotein" evidence="2">
    <location>
        <begin position="24"/>
        <end position="227"/>
    </location>
</feature>
<dbReference type="PROSITE" id="PS51257">
    <property type="entry name" value="PROKAR_LIPOPROTEIN"/>
    <property type="match status" value="1"/>
</dbReference>
<evidence type="ECO:0000313" key="3">
    <source>
        <dbReference type="EMBL" id="GHF55645.1"/>
    </source>
</evidence>
<feature type="signal peptide" evidence="2">
    <location>
        <begin position="1"/>
        <end position="23"/>
    </location>
</feature>
<proteinExistence type="predicted"/>
<evidence type="ECO:0008006" key="5">
    <source>
        <dbReference type="Google" id="ProtNLM"/>
    </source>
</evidence>
<name>A0A919B5L6_9ACTN</name>
<keyword evidence="2" id="KW-0732">Signal</keyword>
<dbReference type="EMBL" id="BNBD01000008">
    <property type="protein sequence ID" value="GHF55645.1"/>
    <property type="molecule type" value="Genomic_DNA"/>
</dbReference>
<reference evidence="3" key="2">
    <citation type="submission" date="2020-09" db="EMBL/GenBank/DDBJ databases">
        <authorList>
            <person name="Sun Q."/>
            <person name="Ohkuma M."/>
        </authorList>
    </citation>
    <scope>NUCLEOTIDE SEQUENCE</scope>
    <source>
        <strain evidence="3">JCM 4059</strain>
    </source>
</reference>
<dbReference type="Proteomes" id="UP000638313">
    <property type="component" value="Unassembled WGS sequence"/>
</dbReference>
<evidence type="ECO:0000313" key="4">
    <source>
        <dbReference type="Proteomes" id="UP000638313"/>
    </source>
</evidence>
<keyword evidence="4" id="KW-1185">Reference proteome</keyword>
<feature type="region of interest" description="Disordered" evidence="1">
    <location>
        <begin position="27"/>
        <end position="59"/>
    </location>
</feature>
<accession>A0A919B5L6</accession>
<sequence length="227" mass="24092">MRIPRLLAAAAVLPALITLTGCQDGDASAKKATAPASPSPTGAAASAPAPAAAPVQEANTQLPSAGSLAELKKLVHFSVDCSHFSTDPETVAVQSIDYLPAVDGDPKAWGVRERGLCGRTAGARRAQGLAWLSTVDDMRAFEAHEKAAQLKELKEYGRVRATRSMALIGRNVVVESNDPASRHGLYQQQFLYLNCVPGFLPPKGYRFEKSLTDGCVLTNYEAGTNQE</sequence>
<evidence type="ECO:0000256" key="2">
    <source>
        <dbReference type="SAM" id="SignalP"/>
    </source>
</evidence>
<dbReference type="RefSeq" id="WP_190131143.1">
    <property type="nucleotide sequence ID" value="NZ_BNBD01000008.1"/>
</dbReference>
<feature type="compositionally biased region" description="Low complexity" evidence="1">
    <location>
        <begin position="30"/>
        <end position="54"/>
    </location>
</feature>
<evidence type="ECO:0000256" key="1">
    <source>
        <dbReference type="SAM" id="MobiDB-lite"/>
    </source>
</evidence>
<dbReference type="AlphaFoldDB" id="A0A919B5L6"/>
<gene>
    <name evidence="3" type="ORF">GCM10010218_41490</name>
</gene>